<dbReference type="PANTHER" id="PTHR35936">
    <property type="entry name" value="MEMBRANE-BOUND LYTIC MUREIN TRANSGLYCOSYLASE F"/>
    <property type="match status" value="1"/>
</dbReference>
<name>A0A512BUP0_9HYPH</name>
<comment type="similarity">
    <text evidence="2">Belongs to the bacterial solute-binding protein 3 family.</text>
</comment>
<dbReference type="SUPFAM" id="SSF53850">
    <property type="entry name" value="Periplasmic binding protein-like II"/>
    <property type="match status" value="1"/>
</dbReference>
<evidence type="ECO:0000313" key="10">
    <source>
        <dbReference type="Proteomes" id="UP000321085"/>
    </source>
</evidence>
<dbReference type="SMART" id="SM00062">
    <property type="entry name" value="PBPb"/>
    <property type="match status" value="1"/>
</dbReference>
<dbReference type="PANTHER" id="PTHR35936:SF17">
    <property type="entry name" value="ARGININE-BINDING EXTRACELLULAR PROTEIN ARTP"/>
    <property type="match status" value="1"/>
</dbReference>
<protein>
    <submittedName>
        <fullName evidence="9">Nopaline-binding periplasmic protein</fullName>
    </submittedName>
</protein>
<sequence length="284" mass="30283">MKRFGHLAFAAIGIALAPALVHAQEGKWSTVRIATEGAYVPWNFTGAGGKLEGFEIDLANDLCGRMKVKCEIVAQDWDGIIPALQAKKYDAIMAGMSITDKRLEVIDFSRAYADAGNGVVVEKNSDAEKALGPVVRVNLTTQAAEAQKALEKVRTALKGKTIGVQVSSTHGNFADQYLKGAVDIREYKTTEQYDLDLVAGRVDAVLGDATALQGTLSKPEFKDYAIAGPSFSGGVLGRGVGVGIRKDAQDLKGMFDTAISAAISDGTVKRLSEKWFKLDVTPQG</sequence>
<dbReference type="InterPro" id="IPR001320">
    <property type="entry name" value="Iontro_rcpt_C"/>
</dbReference>
<keyword evidence="4 6" id="KW-0732">Signal</keyword>
<dbReference type="Proteomes" id="UP000321085">
    <property type="component" value="Unassembled WGS sequence"/>
</dbReference>
<keyword evidence="3" id="KW-0813">Transport</keyword>
<dbReference type="RefSeq" id="WP_114187815.1">
    <property type="nucleotide sequence ID" value="NZ_BJYU01000046.1"/>
</dbReference>
<dbReference type="Gene3D" id="3.40.190.10">
    <property type="entry name" value="Periplasmic binding protein-like II"/>
    <property type="match status" value="2"/>
</dbReference>
<dbReference type="AlphaFoldDB" id="A0A512BUP0"/>
<evidence type="ECO:0000256" key="1">
    <source>
        <dbReference type="ARBA" id="ARBA00004418"/>
    </source>
</evidence>
<comment type="caution">
    <text evidence="9">The sequence shown here is derived from an EMBL/GenBank/DDBJ whole genome shotgun (WGS) entry which is preliminary data.</text>
</comment>
<dbReference type="OrthoDB" id="9807134at2"/>
<dbReference type="SMART" id="SM00079">
    <property type="entry name" value="PBPe"/>
    <property type="match status" value="1"/>
</dbReference>
<keyword evidence="10" id="KW-1185">Reference proteome</keyword>
<dbReference type="GO" id="GO:0015276">
    <property type="term" value="F:ligand-gated monoatomic ion channel activity"/>
    <property type="evidence" value="ECO:0007669"/>
    <property type="project" value="InterPro"/>
</dbReference>
<dbReference type="InterPro" id="IPR001638">
    <property type="entry name" value="Solute-binding_3/MltF_N"/>
</dbReference>
<feature type="chain" id="PRO_5021927914" evidence="6">
    <location>
        <begin position="24"/>
        <end position="284"/>
    </location>
</feature>
<evidence type="ECO:0000259" key="8">
    <source>
        <dbReference type="SMART" id="SM00079"/>
    </source>
</evidence>
<dbReference type="GO" id="GO:0030288">
    <property type="term" value="C:outer membrane-bounded periplasmic space"/>
    <property type="evidence" value="ECO:0007669"/>
    <property type="project" value="InterPro"/>
</dbReference>
<evidence type="ECO:0000256" key="2">
    <source>
        <dbReference type="ARBA" id="ARBA00010333"/>
    </source>
</evidence>
<proteinExistence type="inferred from homology"/>
<comment type="subcellular location">
    <subcellularLocation>
        <location evidence="1">Periplasm</location>
    </subcellularLocation>
</comment>
<evidence type="ECO:0000256" key="3">
    <source>
        <dbReference type="ARBA" id="ARBA00022448"/>
    </source>
</evidence>
<evidence type="ECO:0000256" key="6">
    <source>
        <dbReference type="SAM" id="SignalP"/>
    </source>
</evidence>
<dbReference type="EMBL" id="BJYU01000046">
    <property type="protein sequence ID" value="GEO15660.1"/>
    <property type="molecule type" value="Genomic_DNA"/>
</dbReference>
<dbReference type="GO" id="GO:0016020">
    <property type="term" value="C:membrane"/>
    <property type="evidence" value="ECO:0007669"/>
    <property type="project" value="InterPro"/>
</dbReference>
<evidence type="ECO:0000313" key="9">
    <source>
        <dbReference type="EMBL" id="GEO15660.1"/>
    </source>
</evidence>
<keyword evidence="5" id="KW-0574">Periplasm</keyword>
<evidence type="ECO:0000259" key="7">
    <source>
        <dbReference type="SMART" id="SM00062"/>
    </source>
</evidence>
<gene>
    <name evidence="9" type="primary">nocT_4</name>
    <name evidence="9" type="ORF">MAE02_33560</name>
</gene>
<evidence type="ECO:0000256" key="4">
    <source>
        <dbReference type="ARBA" id="ARBA00022729"/>
    </source>
</evidence>
<feature type="signal peptide" evidence="6">
    <location>
        <begin position="1"/>
        <end position="23"/>
    </location>
</feature>
<evidence type="ECO:0000256" key="5">
    <source>
        <dbReference type="ARBA" id="ARBA00022764"/>
    </source>
</evidence>
<dbReference type="InterPro" id="IPR005768">
    <property type="entry name" value="Lys_Arg_Orn-bd"/>
</dbReference>
<reference evidence="9 10" key="1">
    <citation type="submission" date="2019-07" db="EMBL/GenBank/DDBJ databases">
        <title>Whole genome shotgun sequence of Microvirga aerophila NBRC 106136.</title>
        <authorList>
            <person name="Hosoyama A."/>
            <person name="Uohara A."/>
            <person name="Ohji S."/>
            <person name="Ichikawa N."/>
        </authorList>
    </citation>
    <scope>NUCLEOTIDE SEQUENCE [LARGE SCALE GENOMIC DNA]</scope>
    <source>
        <strain evidence="9 10">NBRC 106136</strain>
    </source>
</reference>
<feature type="domain" description="Ionotropic glutamate receptor C-terminal" evidence="8">
    <location>
        <begin position="30"/>
        <end position="278"/>
    </location>
</feature>
<dbReference type="NCBIfam" id="TIGR01096">
    <property type="entry name" value="3A0103s03R"/>
    <property type="match status" value="1"/>
</dbReference>
<accession>A0A512BUP0</accession>
<dbReference type="Pfam" id="PF00497">
    <property type="entry name" value="SBP_bac_3"/>
    <property type="match status" value="1"/>
</dbReference>
<organism evidence="9 10">
    <name type="scientific">Microvirga aerophila</name>
    <dbReference type="NCBI Taxonomy" id="670291"/>
    <lineage>
        <taxon>Bacteria</taxon>
        <taxon>Pseudomonadati</taxon>
        <taxon>Pseudomonadota</taxon>
        <taxon>Alphaproteobacteria</taxon>
        <taxon>Hyphomicrobiales</taxon>
        <taxon>Methylobacteriaceae</taxon>
        <taxon>Microvirga</taxon>
    </lineage>
</organism>
<feature type="domain" description="Solute-binding protein family 3/N-terminal" evidence="7">
    <location>
        <begin position="30"/>
        <end position="279"/>
    </location>
</feature>